<evidence type="ECO:0000313" key="5">
    <source>
        <dbReference type="Proteomes" id="UP000310421"/>
    </source>
</evidence>
<comment type="caution">
    <text evidence="4">The sequence shown here is derived from an EMBL/GenBank/DDBJ whole genome shotgun (WGS) entry which is preliminary data.</text>
</comment>
<evidence type="ECO:0000256" key="1">
    <source>
        <dbReference type="ARBA" id="ARBA00038090"/>
    </source>
</evidence>
<evidence type="ECO:0000313" key="4">
    <source>
        <dbReference type="EMBL" id="THW55638.1"/>
    </source>
</evidence>
<dbReference type="EMBL" id="QZAN01000181">
    <property type="protein sequence ID" value="THW55638.1"/>
    <property type="molecule type" value="Genomic_DNA"/>
</dbReference>
<dbReference type="PANTHER" id="PTHR28532:SF1">
    <property type="entry name" value="ORAL CANCER OVEREXPRESSED 1"/>
    <property type="match status" value="1"/>
</dbReference>
<feature type="compositionally biased region" description="Polar residues" evidence="2">
    <location>
        <begin position="171"/>
        <end position="183"/>
    </location>
</feature>
<feature type="domain" description="Essential protein Yae1 N-terminal" evidence="3">
    <location>
        <begin position="48"/>
        <end position="85"/>
    </location>
</feature>
<proteinExistence type="inferred from homology"/>
<gene>
    <name evidence="4" type="ORF">D6D20_09328</name>
</gene>
<accession>A0A4S8YUQ4</accession>
<dbReference type="AlphaFoldDB" id="A0A4S8YUQ4"/>
<protein>
    <submittedName>
        <fullName evidence="4">DUF1715-domain-containing protein</fullName>
    </submittedName>
</protein>
<dbReference type="InterPro" id="IPR052436">
    <property type="entry name" value="LTO1_adapter"/>
</dbReference>
<dbReference type="InterPro" id="IPR019191">
    <property type="entry name" value="Essential_protein_Yae1_N"/>
</dbReference>
<dbReference type="PANTHER" id="PTHR28532">
    <property type="entry name" value="GEO13458P1"/>
    <property type="match status" value="1"/>
</dbReference>
<dbReference type="Pfam" id="PF09811">
    <property type="entry name" value="Yae1_N"/>
    <property type="match status" value="1"/>
</dbReference>
<organism evidence="4 5">
    <name type="scientific">Aureobasidium pullulans</name>
    <name type="common">Black yeast</name>
    <name type="synonym">Pullularia pullulans</name>
    <dbReference type="NCBI Taxonomy" id="5580"/>
    <lineage>
        <taxon>Eukaryota</taxon>
        <taxon>Fungi</taxon>
        <taxon>Dikarya</taxon>
        <taxon>Ascomycota</taxon>
        <taxon>Pezizomycotina</taxon>
        <taxon>Dothideomycetes</taxon>
        <taxon>Dothideomycetidae</taxon>
        <taxon>Dothideales</taxon>
        <taxon>Saccotheciaceae</taxon>
        <taxon>Aureobasidium</taxon>
    </lineage>
</organism>
<reference evidence="4 5" key="1">
    <citation type="submission" date="2018-10" db="EMBL/GenBank/DDBJ databases">
        <title>Fifty Aureobasidium pullulans genomes reveal a recombining polyextremotolerant generalist.</title>
        <authorList>
            <person name="Gostincar C."/>
            <person name="Turk M."/>
            <person name="Zajc J."/>
            <person name="Gunde-Cimerman N."/>
        </authorList>
    </citation>
    <scope>NUCLEOTIDE SEQUENCE [LARGE SCALE GENOMIC DNA]</scope>
    <source>
        <strain evidence="4 5">EXF-10751</strain>
    </source>
</reference>
<comment type="similarity">
    <text evidence="1">Belongs to the LTO1 family.</text>
</comment>
<feature type="region of interest" description="Disordered" evidence="2">
    <location>
        <begin position="167"/>
        <end position="212"/>
    </location>
</feature>
<dbReference type="Proteomes" id="UP000310421">
    <property type="component" value="Unassembled WGS sequence"/>
</dbReference>
<evidence type="ECO:0000259" key="3">
    <source>
        <dbReference type="Pfam" id="PF09811"/>
    </source>
</evidence>
<sequence length="212" mass="23480">MQFLERSTTIHRNYSQNFGTKVSTIMANPQPDDFDSLFNLEEEYYTEGYNLGVADGSRAGRIEGRLFGLEKGFEKFAAMGNLAGRNAVWEARISDQNSAATEASEYKLPKLSGGTRLQKHLQTLYALTEAETLSTENNEDSVTDFDDRLKRAEGKVKVIEKLVGEGPLTLEASQPATSGSGSAQERRQIKIKRTDAGGESSMEDFNIRHARS</sequence>
<evidence type="ECO:0000256" key="2">
    <source>
        <dbReference type="SAM" id="MobiDB-lite"/>
    </source>
</evidence>
<feature type="compositionally biased region" description="Basic and acidic residues" evidence="2">
    <location>
        <begin position="184"/>
        <end position="196"/>
    </location>
</feature>
<name>A0A4S8YUQ4_AURPU</name>